<reference evidence="2 3" key="1">
    <citation type="submission" date="2020-08" db="EMBL/GenBank/DDBJ databases">
        <title>Sequencing the genomes of 1000 actinobacteria strains.</title>
        <authorList>
            <person name="Klenk H.-P."/>
        </authorList>
    </citation>
    <scope>NUCLEOTIDE SEQUENCE [LARGE SCALE GENOMIC DNA]</scope>
    <source>
        <strain evidence="2 3">DSM 45362</strain>
    </source>
</reference>
<gene>
    <name evidence="2" type="ORF">F4553_008052</name>
</gene>
<proteinExistence type="predicted"/>
<sequence length="137" mass="14763">MSTADFYDTLQRIESVHLTVESANERLHRYVVGQVVAGVVLVVAAASVVAAGAPAAGAAAVGLLALGGGAVIAIGTSRLLIRPVRTQARRDEAMVVEAANMLREILPHLARREQWGPVSYRLAETRIARFQFFLEDR</sequence>
<comment type="caution">
    <text evidence="2">The sequence shown here is derived from an EMBL/GenBank/DDBJ whole genome shotgun (WGS) entry which is preliminary data.</text>
</comment>
<keyword evidence="3" id="KW-1185">Reference proteome</keyword>
<keyword evidence="1" id="KW-0812">Transmembrane</keyword>
<name>A0A841C4A9_9ACTN</name>
<protein>
    <recommendedName>
        <fullName evidence="4">DUF4231 domain-containing protein</fullName>
    </recommendedName>
</protein>
<keyword evidence="1" id="KW-0472">Membrane</keyword>
<organism evidence="2 3">
    <name type="scientific">Allocatelliglobosispora scoriae</name>
    <dbReference type="NCBI Taxonomy" id="643052"/>
    <lineage>
        <taxon>Bacteria</taxon>
        <taxon>Bacillati</taxon>
        <taxon>Actinomycetota</taxon>
        <taxon>Actinomycetes</taxon>
        <taxon>Micromonosporales</taxon>
        <taxon>Micromonosporaceae</taxon>
        <taxon>Allocatelliglobosispora</taxon>
    </lineage>
</organism>
<evidence type="ECO:0000313" key="2">
    <source>
        <dbReference type="EMBL" id="MBB5874618.1"/>
    </source>
</evidence>
<dbReference type="AlphaFoldDB" id="A0A841C4A9"/>
<dbReference type="Proteomes" id="UP000587527">
    <property type="component" value="Unassembled WGS sequence"/>
</dbReference>
<feature type="transmembrane region" description="Helical" evidence="1">
    <location>
        <begin position="59"/>
        <end position="81"/>
    </location>
</feature>
<evidence type="ECO:0000313" key="3">
    <source>
        <dbReference type="Proteomes" id="UP000587527"/>
    </source>
</evidence>
<evidence type="ECO:0008006" key="4">
    <source>
        <dbReference type="Google" id="ProtNLM"/>
    </source>
</evidence>
<evidence type="ECO:0000256" key="1">
    <source>
        <dbReference type="SAM" id="Phobius"/>
    </source>
</evidence>
<keyword evidence="1" id="KW-1133">Transmembrane helix</keyword>
<dbReference type="EMBL" id="JACHMN010000003">
    <property type="protein sequence ID" value="MBB5874618.1"/>
    <property type="molecule type" value="Genomic_DNA"/>
</dbReference>
<accession>A0A841C4A9</accession>
<feature type="transmembrane region" description="Helical" evidence="1">
    <location>
        <begin position="31"/>
        <end position="53"/>
    </location>
</feature>